<organism evidence="2 3">
    <name type="scientific">Sordaria brevicollis</name>
    <dbReference type="NCBI Taxonomy" id="83679"/>
    <lineage>
        <taxon>Eukaryota</taxon>
        <taxon>Fungi</taxon>
        <taxon>Dikarya</taxon>
        <taxon>Ascomycota</taxon>
        <taxon>Pezizomycotina</taxon>
        <taxon>Sordariomycetes</taxon>
        <taxon>Sordariomycetidae</taxon>
        <taxon>Sordariales</taxon>
        <taxon>Sordariaceae</taxon>
        <taxon>Sordaria</taxon>
    </lineage>
</organism>
<feature type="region of interest" description="Disordered" evidence="1">
    <location>
        <begin position="182"/>
        <end position="201"/>
    </location>
</feature>
<feature type="compositionally biased region" description="Pro residues" evidence="1">
    <location>
        <begin position="189"/>
        <end position="201"/>
    </location>
</feature>
<reference evidence="2" key="1">
    <citation type="journal article" date="2023" name="Mol. Phylogenet. Evol.">
        <title>Genome-scale phylogeny and comparative genomics of the fungal order Sordariales.</title>
        <authorList>
            <person name="Hensen N."/>
            <person name="Bonometti L."/>
            <person name="Westerberg I."/>
            <person name="Brannstrom I.O."/>
            <person name="Guillou S."/>
            <person name="Cros-Aarteil S."/>
            <person name="Calhoun S."/>
            <person name="Haridas S."/>
            <person name="Kuo A."/>
            <person name="Mondo S."/>
            <person name="Pangilinan J."/>
            <person name="Riley R."/>
            <person name="LaButti K."/>
            <person name="Andreopoulos B."/>
            <person name="Lipzen A."/>
            <person name="Chen C."/>
            <person name="Yan M."/>
            <person name="Daum C."/>
            <person name="Ng V."/>
            <person name="Clum A."/>
            <person name="Steindorff A."/>
            <person name="Ohm R.A."/>
            <person name="Martin F."/>
            <person name="Silar P."/>
            <person name="Natvig D.O."/>
            <person name="Lalanne C."/>
            <person name="Gautier V."/>
            <person name="Ament-Velasquez S.L."/>
            <person name="Kruys A."/>
            <person name="Hutchinson M.I."/>
            <person name="Powell A.J."/>
            <person name="Barry K."/>
            <person name="Miller A.N."/>
            <person name="Grigoriev I.V."/>
            <person name="Debuchy R."/>
            <person name="Gladieux P."/>
            <person name="Hiltunen Thoren M."/>
            <person name="Johannesson H."/>
        </authorList>
    </citation>
    <scope>NUCLEOTIDE SEQUENCE</scope>
    <source>
        <strain evidence="2">FGSC 1904</strain>
    </source>
</reference>
<evidence type="ECO:0000313" key="3">
    <source>
        <dbReference type="Proteomes" id="UP001281003"/>
    </source>
</evidence>
<name>A0AAE0PJU4_SORBR</name>
<protein>
    <submittedName>
        <fullName evidence="2">Uncharacterized protein</fullName>
    </submittedName>
</protein>
<dbReference type="AlphaFoldDB" id="A0AAE0PJU4"/>
<comment type="caution">
    <text evidence="2">The sequence shown here is derived from an EMBL/GenBank/DDBJ whole genome shotgun (WGS) entry which is preliminary data.</text>
</comment>
<dbReference type="EMBL" id="JAUTDP010000003">
    <property type="protein sequence ID" value="KAK3401147.1"/>
    <property type="molecule type" value="Genomic_DNA"/>
</dbReference>
<sequence>MVVLAFSTESGSSSHLIATDADLKAPDDDSFYSQLSPAWWSLSLITSSVQWIAFDMTCEKVQSRRTPPRVSFWAGMIPVQSGRRPSVLFLSSKQSEAFTKASTAHRQIRGLRCGNGCPTASNPSWSLSFEVQCLSFSGAPLAIETATPCPVRPRQARQARPPFLSPAMLRCCRPRRGPANVARQAHTCPQPPTDGHPSFPV</sequence>
<keyword evidence="3" id="KW-1185">Reference proteome</keyword>
<accession>A0AAE0PJU4</accession>
<gene>
    <name evidence="2" type="ORF">B0T20DRAFT_406086</name>
</gene>
<proteinExistence type="predicted"/>
<evidence type="ECO:0000256" key="1">
    <source>
        <dbReference type="SAM" id="MobiDB-lite"/>
    </source>
</evidence>
<reference evidence="2" key="2">
    <citation type="submission" date="2023-07" db="EMBL/GenBank/DDBJ databases">
        <authorList>
            <consortium name="Lawrence Berkeley National Laboratory"/>
            <person name="Haridas S."/>
            <person name="Hensen N."/>
            <person name="Bonometti L."/>
            <person name="Westerberg I."/>
            <person name="Brannstrom I.O."/>
            <person name="Guillou S."/>
            <person name="Cros-Aarteil S."/>
            <person name="Calhoun S."/>
            <person name="Kuo A."/>
            <person name="Mondo S."/>
            <person name="Pangilinan J."/>
            <person name="Riley R."/>
            <person name="LaButti K."/>
            <person name="Andreopoulos B."/>
            <person name="Lipzen A."/>
            <person name="Chen C."/>
            <person name="Yanf M."/>
            <person name="Daum C."/>
            <person name="Ng V."/>
            <person name="Clum A."/>
            <person name="Steindorff A."/>
            <person name="Ohm R."/>
            <person name="Martin F."/>
            <person name="Silar P."/>
            <person name="Natvig D."/>
            <person name="Lalanne C."/>
            <person name="Gautier V."/>
            <person name="Ament-velasquez S.L."/>
            <person name="Kruys A."/>
            <person name="Hutchinson M.I."/>
            <person name="Powell A.J."/>
            <person name="Barry K."/>
            <person name="Miller A.N."/>
            <person name="Grigoriev I.V."/>
            <person name="Debuchy R."/>
            <person name="Gladieux P."/>
            <person name="Thoren M.H."/>
            <person name="Johannesson H."/>
        </authorList>
    </citation>
    <scope>NUCLEOTIDE SEQUENCE</scope>
    <source>
        <strain evidence="2">FGSC 1904</strain>
    </source>
</reference>
<evidence type="ECO:0000313" key="2">
    <source>
        <dbReference type="EMBL" id="KAK3401147.1"/>
    </source>
</evidence>
<dbReference type="Proteomes" id="UP001281003">
    <property type="component" value="Unassembled WGS sequence"/>
</dbReference>